<dbReference type="SMART" id="SM00584">
    <property type="entry name" value="TLDc"/>
    <property type="match status" value="1"/>
</dbReference>
<dbReference type="Pfam" id="PF00651">
    <property type="entry name" value="BTB"/>
    <property type="match status" value="1"/>
</dbReference>
<dbReference type="SMART" id="SM00225">
    <property type="entry name" value="BTB"/>
    <property type="match status" value="1"/>
</dbReference>
<dbReference type="EMBL" id="OA882684">
    <property type="protein sequence ID" value="CAD7276539.1"/>
    <property type="molecule type" value="Genomic_DNA"/>
</dbReference>
<dbReference type="SMART" id="SM00875">
    <property type="entry name" value="BACK"/>
    <property type="match status" value="1"/>
</dbReference>
<dbReference type="InterPro" id="IPR051481">
    <property type="entry name" value="BTB-POZ/Galectin-3-binding"/>
</dbReference>
<dbReference type="Gene3D" id="3.30.710.10">
    <property type="entry name" value="Potassium Channel Kv1.1, Chain A"/>
    <property type="match status" value="1"/>
</dbReference>
<dbReference type="InterPro" id="IPR011705">
    <property type="entry name" value="BACK"/>
</dbReference>
<dbReference type="InterPro" id="IPR011333">
    <property type="entry name" value="SKP1/BTB/POZ_sf"/>
</dbReference>
<name>A0A7R9BLN5_9CRUS</name>
<organism evidence="3">
    <name type="scientific">Notodromas monacha</name>
    <dbReference type="NCBI Taxonomy" id="399045"/>
    <lineage>
        <taxon>Eukaryota</taxon>
        <taxon>Metazoa</taxon>
        <taxon>Ecdysozoa</taxon>
        <taxon>Arthropoda</taxon>
        <taxon>Crustacea</taxon>
        <taxon>Oligostraca</taxon>
        <taxon>Ostracoda</taxon>
        <taxon>Podocopa</taxon>
        <taxon>Podocopida</taxon>
        <taxon>Cypridocopina</taxon>
        <taxon>Cypridoidea</taxon>
        <taxon>Cyprididae</taxon>
        <taxon>Notodromas</taxon>
    </lineage>
</organism>
<dbReference type="InterPro" id="IPR000210">
    <property type="entry name" value="BTB/POZ_dom"/>
</dbReference>
<evidence type="ECO:0000256" key="1">
    <source>
        <dbReference type="SAM" id="MobiDB-lite"/>
    </source>
</evidence>
<gene>
    <name evidence="3" type="ORF">NMOB1V02_LOCUS4297</name>
</gene>
<dbReference type="PANTHER" id="PTHR24410">
    <property type="entry name" value="HL07962P-RELATED"/>
    <property type="match status" value="1"/>
</dbReference>
<dbReference type="InterPro" id="IPR006571">
    <property type="entry name" value="TLDc_dom"/>
</dbReference>
<dbReference type="PROSITE" id="PS50097">
    <property type="entry name" value="BTB"/>
    <property type="match status" value="1"/>
</dbReference>
<feature type="region of interest" description="Disordered" evidence="1">
    <location>
        <begin position="356"/>
        <end position="379"/>
    </location>
</feature>
<accession>A0A7R9BLN5</accession>
<dbReference type="OrthoDB" id="25620at2759"/>
<evidence type="ECO:0000313" key="4">
    <source>
        <dbReference type="Proteomes" id="UP000678499"/>
    </source>
</evidence>
<dbReference type="Pfam" id="PF07534">
    <property type="entry name" value="TLD"/>
    <property type="match status" value="1"/>
</dbReference>
<dbReference type="SUPFAM" id="SSF54695">
    <property type="entry name" value="POZ domain"/>
    <property type="match status" value="1"/>
</dbReference>
<dbReference type="Pfam" id="PF07707">
    <property type="entry name" value="BACK"/>
    <property type="match status" value="1"/>
</dbReference>
<evidence type="ECO:0000313" key="3">
    <source>
        <dbReference type="EMBL" id="CAD7276539.1"/>
    </source>
</evidence>
<dbReference type="AlphaFoldDB" id="A0A7R9BLN5"/>
<feature type="compositionally biased region" description="Gly residues" evidence="1">
    <location>
        <begin position="359"/>
        <end position="374"/>
    </location>
</feature>
<dbReference type="Gene3D" id="1.25.40.420">
    <property type="match status" value="1"/>
</dbReference>
<sequence>MRGAGNNPGSVGSKFGAHRLAHQKIIGDEQGAQRHGNRNGVSLDEGRFASPGLPCLLEDLERLSEDRESADLVFLVGRDETPIRGHRLVYAMRCKNFFFPSPLGPRRNLSGSSGNGAGISVEVCSVRGWNVKPGFPVTVTVPHFSPEAFQMVHHYIYTGHVALTEETVFEVMSLAQCVGLDQLHQWTEEHVAGSLNPLNACALFGAAVALEERTKGCISKSSGATFVDTCVSYIGENAIECVRTPSFCALSKEALIRLISSDQFALEEEEVWRAVLAWAKTQASVNAATSAWTEEERQKVCSFLAPVIQYVRLLLIDSQVFAEEVEPTGSVPLELTKERYKIAALSGGTLPVPATAGSQPGGGGGAGGGCGGPGKFRQNSGNGVDPRFQPRAPPNRFFPGSQILAREDAGFQRLLNEWYGDPRESWTMVFRASQHNFSAQAFHHFCDGVAPSYVLVLGSKGEVCGGFSDVPWGAVGPKSAGGPTSSSCSSSNNNPATGGGASSSGYCASSNAFLFTLKNSHDVPPSKLPVVKRTFAISQHPDFGPTFGAGADLCIADQCHVNCESYSNLPHSYDGDNAFSGLLMGAYNFRVAEYEVFTPSQAQNVDKDKDHD</sequence>
<keyword evidence="4" id="KW-1185">Reference proteome</keyword>
<protein>
    <recommendedName>
        <fullName evidence="2">BTB domain-containing protein</fullName>
    </recommendedName>
</protein>
<dbReference type="PANTHER" id="PTHR24410:SF34">
    <property type="entry name" value="LD40565P"/>
    <property type="match status" value="1"/>
</dbReference>
<proteinExistence type="predicted"/>
<feature type="domain" description="BTB" evidence="2">
    <location>
        <begin position="70"/>
        <end position="165"/>
    </location>
</feature>
<dbReference type="EMBL" id="CAJPEX010000647">
    <property type="protein sequence ID" value="CAG0916691.1"/>
    <property type="molecule type" value="Genomic_DNA"/>
</dbReference>
<dbReference type="Proteomes" id="UP000678499">
    <property type="component" value="Unassembled WGS sequence"/>
</dbReference>
<reference evidence="3" key="1">
    <citation type="submission" date="2020-11" db="EMBL/GenBank/DDBJ databases">
        <authorList>
            <person name="Tran Van P."/>
        </authorList>
    </citation>
    <scope>NUCLEOTIDE SEQUENCE</scope>
</reference>
<feature type="region of interest" description="Disordered" evidence="1">
    <location>
        <begin position="25"/>
        <end position="45"/>
    </location>
</feature>
<evidence type="ECO:0000259" key="2">
    <source>
        <dbReference type="PROSITE" id="PS50097"/>
    </source>
</evidence>